<reference evidence="3" key="1">
    <citation type="journal article" date="2018" name="Nat. Plants">
        <title>Whole-genome landscape of Medicago truncatula symbiotic genes.</title>
        <authorList>
            <person name="Pecrix Y."/>
            <person name="Staton S.E."/>
            <person name="Sallet E."/>
            <person name="Lelandais-Briere C."/>
            <person name="Moreau S."/>
            <person name="Carrere S."/>
            <person name="Blein T."/>
            <person name="Jardinaud M.F."/>
            <person name="Latrasse D."/>
            <person name="Zouine M."/>
            <person name="Zahm M."/>
            <person name="Kreplak J."/>
            <person name="Mayjonade B."/>
            <person name="Satge C."/>
            <person name="Perez M."/>
            <person name="Cauet S."/>
            <person name="Marande W."/>
            <person name="Chantry-Darmon C."/>
            <person name="Lopez-Roques C."/>
            <person name="Bouchez O."/>
            <person name="Berard A."/>
            <person name="Debelle F."/>
            <person name="Munos S."/>
            <person name="Bendahmane A."/>
            <person name="Berges H."/>
            <person name="Niebel A."/>
            <person name="Buitink J."/>
            <person name="Frugier F."/>
            <person name="Benhamed M."/>
            <person name="Crespi M."/>
            <person name="Gouzy J."/>
            <person name="Gamas P."/>
        </authorList>
    </citation>
    <scope>NUCLEOTIDE SEQUENCE [LARGE SCALE GENOMIC DNA]</scope>
    <source>
        <strain evidence="3">cv. Jemalong A17</strain>
    </source>
</reference>
<protein>
    <submittedName>
        <fullName evidence="2">Putative ribonuclease H-like domain-containing protein</fullName>
    </submittedName>
</protein>
<dbReference type="EMBL" id="PSQE01000003">
    <property type="protein sequence ID" value="RHN68632.1"/>
    <property type="molecule type" value="Genomic_DNA"/>
</dbReference>
<feature type="domain" description="RNase H type-1" evidence="1">
    <location>
        <begin position="4"/>
        <end position="67"/>
    </location>
</feature>
<dbReference type="InterPro" id="IPR002156">
    <property type="entry name" value="RNaseH_domain"/>
</dbReference>
<organism evidence="2 3">
    <name type="scientific">Medicago truncatula</name>
    <name type="common">Barrel medic</name>
    <name type="synonym">Medicago tribuloides</name>
    <dbReference type="NCBI Taxonomy" id="3880"/>
    <lineage>
        <taxon>Eukaryota</taxon>
        <taxon>Viridiplantae</taxon>
        <taxon>Streptophyta</taxon>
        <taxon>Embryophyta</taxon>
        <taxon>Tracheophyta</taxon>
        <taxon>Spermatophyta</taxon>
        <taxon>Magnoliopsida</taxon>
        <taxon>eudicotyledons</taxon>
        <taxon>Gunneridae</taxon>
        <taxon>Pentapetalae</taxon>
        <taxon>rosids</taxon>
        <taxon>fabids</taxon>
        <taxon>Fabales</taxon>
        <taxon>Fabaceae</taxon>
        <taxon>Papilionoideae</taxon>
        <taxon>50 kb inversion clade</taxon>
        <taxon>NPAAA clade</taxon>
        <taxon>Hologalegina</taxon>
        <taxon>IRL clade</taxon>
        <taxon>Trifolieae</taxon>
        <taxon>Medicago</taxon>
    </lineage>
</organism>
<dbReference type="SUPFAM" id="SSF53098">
    <property type="entry name" value="Ribonuclease H-like"/>
    <property type="match status" value="1"/>
</dbReference>
<dbReference type="Gramene" id="rna17008">
    <property type="protein sequence ID" value="RHN68632.1"/>
    <property type="gene ID" value="gene17008"/>
</dbReference>
<evidence type="ECO:0000313" key="3">
    <source>
        <dbReference type="Proteomes" id="UP000265566"/>
    </source>
</evidence>
<dbReference type="Proteomes" id="UP000265566">
    <property type="component" value="Chromosome 3"/>
</dbReference>
<dbReference type="InterPro" id="IPR036397">
    <property type="entry name" value="RNaseH_sf"/>
</dbReference>
<dbReference type="InterPro" id="IPR012337">
    <property type="entry name" value="RNaseH-like_sf"/>
</dbReference>
<dbReference type="GO" id="GO:0003676">
    <property type="term" value="F:nucleic acid binding"/>
    <property type="evidence" value="ECO:0007669"/>
    <property type="project" value="InterPro"/>
</dbReference>
<dbReference type="PANTHER" id="PTHR34023:SF4">
    <property type="entry name" value="RNASE H TYPE-1 DOMAIN-CONTAINING PROTEIN"/>
    <property type="match status" value="1"/>
</dbReference>
<evidence type="ECO:0000313" key="2">
    <source>
        <dbReference type="EMBL" id="RHN68632.1"/>
    </source>
</evidence>
<accession>A0A396ISS6</accession>
<dbReference type="PANTHER" id="PTHR34023">
    <property type="entry name" value="RNASE H DOMAIN-CONTAINING PROTEIN"/>
    <property type="match status" value="1"/>
</dbReference>
<proteinExistence type="predicted"/>
<comment type="caution">
    <text evidence="2">The sequence shown here is derived from an EMBL/GenBank/DDBJ whole genome shotgun (WGS) entry which is preliminary data.</text>
</comment>
<evidence type="ECO:0000259" key="1">
    <source>
        <dbReference type="Pfam" id="PF13456"/>
    </source>
</evidence>
<dbReference type="AlphaFoldDB" id="A0A396ISS6"/>
<dbReference type="GO" id="GO:0004523">
    <property type="term" value="F:RNA-DNA hybrid ribonuclease activity"/>
    <property type="evidence" value="ECO:0007669"/>
    <property type="project" value="InterPro"/>
</dbReference>
<sequence length="121" mass="14084">MRAFHKVELHIDFSVVASSLALREGGSVDCWSLLQNIIRLLELEWEIKIRHSYREENKYVDVLANKACDGGYSLMLYEHCPAKINLLFLADSISISTPHFVKQFFFFRATTLLLSKKKKKY</sequence>
<gene>
    <name evidence="2" type="ORF">MtrunA17_Chr3g0115981</name>
</gene>
<dbReference type="Gene3D" id="3.30.420.10">
    <property type="entry name" value="Ribonuclease H-like superfamily/Ribonuclease H"/>
    <property type="match status" value="1"/>
</dbReference>
<name>A0A396ISS6_MEDTR</name>
<dbReference type="Pfam" id="PF13456">
    <property type="entry name" value="RVT_3"/>
    <property type="match status" value="1"/>
</dbReference>